<dbReference type="Pfam" id="PF04075">
    <property type="entry name" value="F420H2_quin_red"/>
    <property type="match status" value="1"/>
</dbReference>
<keyword evidence="2" id="KW-1185">Reference proteome</keyword>
<dbReference type="GO" id="GO:0016491">
    <property type="term" value="F:oxidoreductase activity"/>
    <property type="evidence" value="ECO:0007669"/>
    <property type="project" value="InterPro"/>
</dbReference>
<dbReference type="RefSeq" id="WP_112259622.1">
    <property type="nucleotide sequence ID" value="NZ_QMIG01000022.1"/>
</dbReference>
<dbReference type="InterPro" id="IPR004378">
    <property type="entry name" value="F420H2_quin_Rdtase"/>
</dbReference>
<accession>A0A329QFK7</accession>
<comment type="caution">
    <text evidence="1">The sequence shown here is derived from an EMBL/GenBank/DDBJ whole genome shotgun (WGS) entry which is preliminary data.</text>
</comment>
<dbReference type="InterPro" id="IPR012349">
    <property type="entry name" value="Split_barrel_FMN-bd"/>
</dbReference>
<dbReference type="OrthoDB" id="5186446at2"/>
<evidence type="ECO:0000313" key="1">
    <source>
        <dbReference type="EMBL" id="RAW11114.1"/>
    </source>
</evidence>
<dbReference type="Proteomes" id="UP000250462">
    <property type="component" value="Unassembled WGS sequence"/>
</dbReference>
<dbReference type="EMBL" id="QMIG01000022">
    <property type="protein sequence ID" value="RAW11114.1"/>
    <property type="molecule type" value="Genomic_DNA"/>
</dbReference>
<dbReference type="Gene3D" id="2.30.110.10">
    <property type="entry name" value="Electron Transport, Fmn-binding Protein, Chain A"/>
    <property type="match status" value="1"/>
</dbReference>
<name>A0A329QFK7_9ACTN</name>
<sequence>MSLKKWFYRDGRPNRVARVLDRWTAALYARGIAPDRLVELEVPGRRSGATVTLPLVMTVVEDERYLVSMLGETTNWVRNVRAANGAAAIRHGRREEVCLEEVAPERRAPVLKAYLSRAPNARVHVPVAKDAPLAEFERVSPEFPVFRVLPRNGA</sequence>
<organism evidence="1 2">
    <name type="scientific">Phytoactinopolyspora halophila</name>
    <dbReference type="NCBI Taxonomy" id="1981511"/>
    <lineage>
        <taxon>Bacteria</taxon>
        <taxon>Bacillati</taxon>
        <taxon>Actinomycetota</taxon>
        <taxon>Actinomycetes</taxon>
        <taxon>Jiangellales</taxon>
        <taxon>Jiangellaceae</taxon>
        <taxon>Phytoactinopolyspora</taxon>
    </lineage>
</organism>
<dbReference type="AlphaFoldDB" id="A0A329QFK7"/>
<protein>
    <submittedName>
        <fullName evidence="1">Nitroreductase family deazaflavin-dependent oxidoreductase</fullName>
    </submittedName>
</protein>
<reference evidence="1 2" key="1">
    <citation type="submission" date="2018-06" db="EMBL/GenBank/DDBJ databases">
        <title>Phytoactinopolyspora halophila sp. nov., a novel halophilic actinomycete isolated from a saline soil in China.</title>
        <authorList>
            <person name="Tang S.-K."/>
        </authorList>
    </citation>
    <scope>NUCLEOTIDE SEQUENCE [LARGE SCALE GENOMIC DNA]</scope>
    <source>
        <strain evidence="1 2">YIM 96934</strain>
    </source>
</reference>
<evidence type="ECO:0000313" key="2">
    <source>
        <dbReference type="Proteomes" id="UP000250462"/>
    </source>
</evidence>
<proteinExistence type="predicted"/>
<gene>
    <name evidence="1" type="ORF">DPM12_17370</name>
</gene>